<keyword evidence="7" id="KW-0812">Transmembrane</keyword>
<evidence type="ECO:0000256" key="1">
    <source>
        <dbReference type="ARBA" id="ARBA00004170"/>
    </source>
</evidence>
<name>A0A1R2BTN3_9CILI</name>
<accession>A0A1R2BTN3</accession>
<evidence type="ECO:0000256" key="4">
    <source>
        <dbReference type="ARBA" id="ARBA00022833"/>
    </source>
</evidence>
<dbReference type="GO" id="GO:0008270">
    <property type="term" value="F:zinc ion binding"/>
    <property type="evidence" value="ECO:0007669"/>
    <property type="project" value="TreeGrafter"/>
</dbReference>
<sequence length="151" mass="16472">MGSSSDSSDPEIIESQSDHPPEVYPPPSYPPQVALPYNNPQAYPLILEPPKSGHLPLSHINQAPATIIAGDESPVETIFGQVPVLAYCKDCNVNVTTRTQAHIGCFVWLMFLVFYLASPCISCIPLCIVSFYDVSHHCPNCSRKLGTFALV</sequence>
<dbReference type="AlphaFoldDB" id="A0A1R2BTN3"/>
<protein>
    <recommendedName>
        <fullName evidence="8">LITAF domain-containing protein</fullName>
    </recommendedName>
</protein>
<evidence type="ECO:0000256" key="2">
    <source>
        <dbReference type="ARBA" id="ARBA00005975"/>
    </source>
</evidence>
<evidence type="ECO:0000313" key="9">
    <source>
        <dbReference type="EMBL" id="OMJ80172.1"/>
    </source>
</evidence>
<gene>
    <name evidence="9" type="ORF">SteCoe_19625</name>
</gene>
<dbReference type="EMBL" id="MPUH01000435">
    <property type="protein sequence ID" value="OMJ80172.1"/>
    <property type="molecule type" value="Genomic_DNA"/>
</dbReference>
<organism evidence="9 10">
    <name type="scientific">Stentor coeruleus</name>
    <dbReference type="NCBI Taxonomy" id="5963"/>
    <lineage>
        <taxon>Eukaryota</taxon>
        <taxon>Sar</taxon>
        <taxon>Alveolata</taxon>
        <taxon>Ciliophora</taxon>
        <taxon>Postciliodesmatophora</taxon>
        <taxon>Heterotrichea</taxon>
        <taxon>Heterotrichida</taxon>
        <taxon>Stentoridae</taxon>
        <taxon>Stentor</taxon>
    </lineage>
</organism>
<feature type="transmembrane region" description="Helical" evidence="7">
    <location>
        <begin position="106"/>
        <end position="132"/>
    </location>
</feature>
<dbReference type="Proteomes" id="UP000187209">
    <property type="component" value="Unassembled WGS sequence"/>
</dbReference>
<evidence type="ECO:0000256" key="6">
    <source>
        <dbReference type="SAM" id="MobiDB-lite"/>
    </source>
</evidence>
<reference evidence="9 10" key="1">
    <citation type="submission" date="2016-11" db="EMBL/GenBank/DDBJ databases">
        <title>The macronuclear genome of Stentor coeruleus: a giant cell with tiny introns.</title>
        <authorList>
            <person name="Slabodnick M."/>
            <person name="Ruby J.G."/>
            <person name="Reiff S.B."/>
            <person name="Swart E.C."/>
            <person name="Gosai S."/>
            <person name="Prabakaran S."/>
            <person name="Witkowska E."/>
            <person name="Larue G.E."/>
            <person name="Fisher S."/>
            <person name="Freeman R.M."/>
            <person name="Gunawardena J."/>
            <person name="Chu W."/>
            <person name="Stover N.A."/>
            <person name="Gregory B.D."/>
            <person name="Nowacki M."/>
            <person name="Derisi J."/>
            <person name="Roy S.W."/>
            <person name="Marshall W.F."/>
            <person name="Sood P."/>
        </authorList>
    </citation>
    <scope>NUCLEOTIDE SEQUENCE [LARGE SCALE GENOMIC DNA]</scope>
    <source>
        <strain evidence="9">WM001</strain>
    </source>
</reference>
<feature type="domain" description="LITAF" evidence="8">
    <location>
        <begin position="64"/>
        <end position="150"/>
    </location>
</feature>
<evidence type="ECO:0000256" key="7">
    <source>
        <dbReference type="SAM" id="Phobius"/>
    </source>
</evidence>
<feature type="region of interest" description="Disordered" evidence="6">
    <location>
        <begin position="1"/>
        <end position="30"/>
    </location>
</feature>
<evidence type="ECO:0000256" key="5">
    <source>
        <dbReference type="ARBA" id="ARBA00023136"/>
    </source>
</evidence>
<evidence type="ECO:0000256" key="3">
    <source>
        <dbReference type="ARBA" id="ARBA00022723"/>
    </source>
</evidence>
<dbReference type="Pfam" id="PF10601">
    <property type="entry name" value="zf-LITAF-like"/>
    <property type="match status" value="1"/>
</dbReference>
<keyword evidence="5 7" id="KW-0472">Membrane</keyword>
<proteinExistence type="inferred from homology"/>
<dbReference type="PANTHER" id="PTHR23292:SF6">
    <property type="entry name" value="FI16602P1-RELATED"/>
    <property type="match status" value="1"/>
</dbReference>
<dbReference type="SMART" id="SM00714">
    <property type="entry name" value="LITAF"/>
    <property type="match status" value="1"/>
</dbReference>
<keyword evidence="3" id="KW-0479">Metal-binding</keyword>
<keyword evidence="10" id="KW-1185">Reference proteome</keyword>
<keyword evidence="7" id="KW-1133">Transmembrane helix</keyword>
<evidence type="ECO:0000313" key="10">
    <source>
        <dbReference type="Proteomes" id="UP000187209"/>
    </source>
</evidence>
<comment type="subcellular location">
    <subcellularLocation>
        <location evidence="1">Membrane</location>
        <topology evidence="1">Peripheral membrane protein</topology>
    </subcellularLocation>
</comment>
<evidence type="ECO:0000259" key="8">
    <source>
        <dbReference type="PROSITE" id="PS51837"/>
    </source>
</evidence>
<dbReference type="OrthoDB" id="5599753at2759"/>
<dbReference type="InterPro" id="IPR037519">
    <property type="entry name" value="LITAF_fam"/>
</dbReference>
<dbReference type="InterPro" id="IPR006629">
    <property type="entry name" value="LITAF"/>
</dbReference>
<dbReference type="GO" id="GO:0016020">
    <property type="term" value="C:membrane"/>
    <property type="evidence" value="ECO:0007669"/>
    <property type="project" value="UniProtKB-SubCell"/>
</dbReference>
<dbReference type="PROSITE" id="PS51837">
    <property type="entry name" value="LITAF"/>
    <property type="match status" value="1"/>
</dbReference>
<keyword evidence="4" id="KW-0862">Zinc</keyword>
<dbReference type="PANTHER" id="PTHR23292">
    <property type="entry name" value="LIPOPOLYSACCHARIDE-INDUCED TUMOR NECROSIS FACTOR-ALPHA FACTOR"/>
    <property type="match status" value="1"/>
</dbReference>
<comment type="similarity">
    <text evidence="2">Belongs to the CDIP1/LITAF family.</text>
</comment>
<comment type="caution">
    <text evidence="9">The sequence shown here is derived from an EMBL/GenBank/DDBJ whole genome shotgun (WGS) entry which is preliminary data.</text>
</comment>